<dbReference type="PRINTS" id="PR00640">
    <property type="entry name" value="GASTRINRELPR"/>
</dbReference>
<evidence type="ECO:0000256" key="8">
    <source>
        <dbReference type="ARBA" id="ARBA00023139"/>
    </source>
</evidence>
<keyword evidence="8" id="KW-0564">Palmitate</keyword>
<comment type="similarity">
    <text evidence="16">Belongs to the G-protein coupled receptor 1 family.</text>
</comment>
<name>A0A6P5LX76_PHACI</name>
<reference evidence="20" key="1">
    <citation type="submission" date="2025-08" db="UniProtKB">
        <authorList>
            <consortium name="RefSeq"/>
        </authorList>
    </citation>
    <scope>IDENTIFICATION</scope>
    <source>
        <tissue evidence="20">Spleen</tissue>
    </source>
</reference>
<dbReference type="OMA" id="HAFTTSH"/>
<keyword evidence="11" id="KW-0325">Glycoprotein</keyword>
<dbReference type="SUPFAM" id="SSF81321">
    <property type="entry name" value="Family A G protein-coupled receptor-like"/>
    <property type="match status" value="1"/>
</dbReference>
<keyword evidence="13" id="KW-0449">Lipoprotein</keyword>
<proteinExistence type="inferred from homology"/>
<keyword evidence="4 16" id="KW-0812">Transmembrane</keyword>
<keyword evidence="19" id="KW-1185">Reference proteome</keyword>
<feature type="transmembrane region" description="Helical" evidence="17">
    <location>
        <begin position="40"/>
        <end position="66"/>
    </location>
</feature>
<evidence type="ECO:0000256" key="1">
    <source>
        <dbReference type="ARBA" id="ARBA00004651"/>
    </source>
</evidence>
<dbReference type="GO" id="GO:0008188">
    <property type="term" value="F:neuropeptide receptor activity"/>
    <property type="evidence" value="ECO:0007669"/>
    <property type="project" value="Ensembl"/>
</dbReference>
<dbReference type="InParanoid" id="A0A6P5LX76"/>
<dbReference type="InterPro" id="IPR000276">
    <property type="entry name" value="GPCR_Rhodpsn"/>
</dbReference>
<keyword evidence="2" id="KW-1003">Cell membrane</keyword>
<feature type="transmembrane region" description="Helical" evidence="17">
    <location>
        <begin position="263"/>
        <end position="287"/>
    </location>
</feature>
<evidence type="ECO:0000256" key="15">
    <source>
        <dbReference type="ARBA" id="ARBA00077781"/>
    </source>
</evidence>
<comment type="subcellular location">
    <subcellularLocation>
        <location evidence="1">Cell membrane</location>
        <topology evidence="1">Multi-pass membrane protein</topology>
    </subcellularLocation>
</comment>
<dbReference type="RefSeq" id="XP_020863130.1">
    <property type="nucleotide sequence ID" value="XM_021007471.1"/>
</dbReference>
<dbReference type="GO" id="GO:1903942">
    <property type="term" value="P:positive regulation of respiratory gaseous exchange"/>
    <property type="evidence" value="ECO:0007669"/>
    <property type="project" value="Ensembl"/>
</dbReference>
<dbReference type="GO" id="GO:0005886">
    <property type="term" value="C:plasma membrane"/>
    <property type="evidence" value="ECO:0007669"/>
    <property type="project" value="UniProtKB-SubCell"/>
</dbReference>
<accession>A0A6P5LX76</accession>
<dbReference type="InterPro" id="IPR017452">
    <property type="entry name" value="GPCR_Rhodpsn_7TM"/>
</dbReference>
<feature type="transmembrane region" description="Helical" evidence="17">
    <location>
        <begin position="78"/>
        <end position="99"/>
    </location>
</feature>
<evidence type="ECO:0000256" key="3">
    <source>
        <dbReference type="ARBA" id="ARBA00022553"/>
    </source>
</evidence>
<evidence type="ECO:0000256" key="16">
    <source>
        <dbReference type="RuleBase" id="RU000688"/>
    </source>
</evidence>
<dbReference type="CTD" id="2925"/>
<evidence type="ECO:0000256" key="2">
    <source>
        <dbReference type="ARBA" id="ARBA00022475"/>
    </source>
</evidence>
<dbReference type="GO" id="GO:0036343">
    <property type="term" value="P:psychomotor behavior"/>
    <property type="evidence" value="ECO:0007669"/>
    <property type="project" value="Ensembl"/>
</dbReference>
<dbReference type="GO" id="GO:0042127">
    <property type="term" value="P:regulation of cell population proliferation"/>
    <property type="evidence" value="ECO:0007669"/>
    <property type="project" value="Ensembl"/>
</dbReference>
<dbReference type="FunFam" id="1.20.1070.10:FF:000122">
    <property type="entry name" value="Gastrin-releasing peptide receptor"/>
    <property type="match status" value="1"/>
</dbReference>
<evidence type="ECO:0000256" key="4">
    <source>
        <dbReference type="ARBA" id="ARBA00022692"/>
    </source>
</evidence>
<dbReference type="GO" id="GO:0035176">
    <property type="term" value="P:social behavior"/>
    <property type="evidence" value="ECO:0007669"/>
    <property type="project" value="Ensembl"/>
</dbReference>
<keyword evidence="7 17" id="KW-0472">Membrane</keyword>
<dbReference type="InterPro" id="IPR001966">
    <property type="entry name" value="Gastrin_pep_rcpt"/>
</dbReference>
<feature type="transmembrane region" description="Helical" evidence="17">
    <location>
        <begin position="299"/>
        <end position="326"/>
    </location>
</feature>
<protein>
    <recommendedName>
        <fullName evidence="14">Gastrin-releasing peptide receptor</fullName>
    </recommendedName>
    <alternativeName>
        <fullName evidence="15">GRP-preferring bombesin receptor</fullName>
    </alternativeName>
</protein>
<evidence type="ECO:0000313" key="20">
    <source>
        <dbReference type="RefSeq" id="XP_020863130.1"/>
    </source>
</evidence>
<dbReference type="GO" id="GO:0007200">
    <property type="term" value="P:phospholipase C-activating G protein-coupled receptor signaling pathway"/>
    <property type="evidence" value="ECO:0007669"/>
    <property type="project" value="Ensembl"/>
</dbReference>
<sequence>MMVPKECFLMDLEEDNFSSCNISNHSENFTLRNDWFNPGFLYIIPVVYGLIILIGLVGNITLIKIFCTVKSMRNVPNLFISSLALGDLLLLITCAPVDASRYLADRWLFGRIGCKLIPFIQLTSVGVSVFTLTALSADRYKAIVRPMDIQASHALLKICLKAAFIWIISMLLAIPEAIFSDLHPFYEQSTNQTFVSCAPYPHSNDLHPKIHSMASFLIFYIIPLFIISVYYYFIAKNLIRSAYNLPVEGNIHVRRQIESRKRLAKTVLVFVALFAVCWLPNHIIYLYRSYHYSEVDISMLHFVTSICARLLAFANSCVNPFALYLLSKSFRKQFNSQFSCCRQGLLRRSQSTGRSTTCMTSLKSTNQSMATFSLINGNHVCHEGYV</sequence>
<evidence type="ECO:0000259" key="18">
    <source>
        <dbReference type="PROSITE" id="PS50262"/>
    </source>
</evidence>
<evidence type="ECO:0000256" key="13">
    <source>
        <dbReference type="ARBA" id="ARBA00023288"/>
    </source>
</evidence>
<evidence type="ECO:0000256" key="14">
    <source>
        <dbReference type="ARBA" id="ARBA00073996"/>
    </source>
</evidence>
<dbReference type="Gene3D" id="1.20.1070.10">
    <property type="entry name" value="Rhodopsin 7-helix transmembrane proteins"/>
    <property type="match status" value="1"/>
</dbReference>
<evidence type="ECO:0000256" key="12">
    <source>
        <dbReference type="ARBA" id="ARBA00023224"/>
    </source>
</evidence>
<dbReference type="GO" id="GO:0043207">
    <property type="term" value="P:response to external biotic stimulus"/>
    <property type="evidence" value="ECO:0007669"/>
    <property type="project" value="Ensembl"/>
</dbReference>
<organism evidence="19 20">
    <name type="scientific">Phascolarctos cinereus</name>
    <name type="common">Koala</name>
    <dbReference type="NCBI Taxonomy" id="38626"/>
    <lineage>
        <taxon>Eukaryota</taxon>
        <taxon>Metazoa</taxon>
        <taxon>Chordata</taxon>
        <taxon>Craniata</taxon>
        <taxon>Vertebrata</taxon>
        <taxon>Euteleostomi</taxon>
        <taxon>Mammalia</taxon>
        <taxon>Metatheria</taxon>
        <taxon>Diprotodontia</taxon>
        <taxon>Phascolarctidae</taxon>
        <taxon>Phascolarctos</taxon>
    </lineage>
</organism>
<dbReference type="PROSITE" id="PS50262">
    <property type="entry name" value="G_PROTEIN_RECEP_F1_2"/>
    <property type="match status" value="1"/>
</dbReference>
<dbReference type="Proteomes" id="UP000515140">
    <property type="component" value="Unplaced"/>
</dbReference>
<evidence type="ECO:0000256" key="6">
    <source>
        <dbReference type="ARBA" id="ARBA00023040"/>
    </source>
</evidence>
<evidence type="ECO:0000256" key="7">
    <source>
        <dbReference type="ARBA" id="ARBA00023136"/>
    </source>
</evidence>
<dbReference type="SMART" id="SM01381">
    <property type="entry name" value="7TM_GPCR_Srsx"/>
    <property type="match status" value="1"/>
</dbReference>
<dbReference type="Pfam" id="PF00001">
    <property type="entry name" value="7tm_1"/>
    <property type="match status" value="1"/>
</dbReference>
<dbReference type="GeneID" id="110222464"/>
<dbReference type="CDD" id="cd15124">
    <property type="entry name" value="7tmA_GRPR"/>
    <property type="match status" value="1"/>
</dbReference>
<dbReference type="PRINTS" id="PR00358">
    <property type="entry name" value="BOMBESINR"/>
</dbReference>
<dbReference type="PANTHER" id="PTHR45695:SF7">
    <property type="entry name" value="GASTRIN-RELEASING PEPTIDE RECEPTOR"/>
    <property type="match status" value="1"/>
</dbReference>
<dbReference type="FunCoup" id="A0A6P5LX76">
    <property type="interactions" value="1094"/>
</dbReference>
<feature type="transmembrane region" description="Helical" evidence="17">
    <location>
        <begin position="158"/>
        <end position="179"/>
    </location>
</feature>
<dbReference type="InterPro" id="IPR001556">
    <property type="entry name" value="Bombsn_rcpt-like"/>
</dbReference>
<keyword evidence="3" id="KW-0597">Phosphoprotein</keyword>
<evidence type="ECO:0000256" key="11">
    <source>
        <dbReference type="ARBA" id="ARBA00023180"/>
    </source>
</evidence>
<keyword evidence="5 17" id="KW-1133">Transmembrane helix</keyword>
<feature type="domain" description="G-protein coupled receptors family 1 profile" evidence="18">
    <location>
        <begin position="58"/>
        <end position="323"/>
    </location>
</feature>
<gene>
    <name evidence="20" type="primary">GRPR</name>
</gene>
<evidence type="ECO:0000313" key="19">
    <source>
        <dbReference type="Proteomes" id="UP000515140"/>
    </source>
</evidence>
<feature type="transmembrane region" description="Helical" evidence="17">
    <location>
        <begin position="119"/>
        <end position="137"/>
    </location>
</feature>
<dbReference type="GO" id="GO:2000987">
    <property type="term" value="P:positive regulation of behavioral fear response"/>
    <property type="evidence" value="ECO:0007669"/>
    <property type="project" value="Ensembl"/>
</dbReference>
<dbReference type="PROSITE" id="PS00237">
    <property type="entry name" value="G_PROTEIN_RECEP_F1_1"/>
    <property type="match status" value="1"/>
</dbReference>
<evidence type="ECO:0000256" key="5">
    <source>
        <dbReference type="ARBA" id="ARBA00022989"/>
    </source>
</evidence>
<evidence type="ECO:0000256" key="17">
    <source>
        <dbReference type="SAM" id="Phobius"/>
    </source>
</evidence>
<evidence type="ECO:0000256" key="10">
    <source>
        <dbReference type="ARBA" id="ARBA00023170"/>
    </source>
</evidence>
<dbReference type="PANTHER" id="PTHR45695">
    <property type="entry name" value="LEUCOKININ RECEPTOR-RELATED"/>
    <property type="match status" value="1"/>
</dbReference>
<keyword evidence="6 16" id="KW-0297">G-protein coupled receptor</keyword>
<dbReference type="PRINTS" id="PR00237">
    <property type="entry name" value="GPCRRHODOPSN"/>
</dbReference>
<dbReference type="KEGG" id="pcw:110222464"/>
<feature type="transmembrane region" description="Helical" evidence="17">
    <location>
        <begin position="210"/>
        <end position="233"/>
    </location>
</feature>
<dbReference type="AlphaFoldDB" id="A0A6P5LX76"/>
<evidence type="ECO:0000256" key="9">
    <source>
        <dbReference type="ARBA" id="ARBA00023157"/>
    </source>
</evidence>
<keyword evidence="12 16" id="KW-0807">Transducer</keyword>
<keyword evidence="10 16" id="KW-0675">Receptor</keyword>
<keyword evidence="9" id="KW-1015">Disulfide bond</keyword>